<name>A0AAE3ADC6_9FIRM</name>
<reference evidence="1" key="1">
    <citation type="submission" date="2021-10" db="EMBL/GenBank/DDBJ databases">
        <title>Anaerobic single-cell dispensing facilitates the cultivation of human gut bacteria.</title>
        <authorList>
            <person name="Afrizal A."/>
        </authorList>
    </citation>
    <scope>NUCLEOTIDE SEQUENCE</scope>
    <source>
        <strain evidence="1">CLA-AA-H272</strain>
    </source>
</reference>
<dbReference type="EMBL" id="JAJEPW010000034">
    <property type="protein sequence ID" value="MCC2130074.1"/>
    <property type="molecule type" value="Genomic_DNA"/>
</dbReference>
<sequence>MDNSKWAFAPDAPEWPVNAKGEKERAVLLTSTFDSTADADMLISLLAAYRIPCFKYFDYEGGAGKVINGFSGYGASLYVPASLLEDAKEILEAEPVEEPEQPQA</sequence>
<dbReference type="AlphaFoldDB" id="A0AAE3ADC6"/>
<gene>
    <name evidence="1" type="ORF">LKD37_11210</name>
</gene>
<dbReference type="Proteomes" id="UP001199319">
    <property type="component" value="Unassembled WGS sequence"/>
</dbReference>
<comment type="caution">
    <text evidence="1">The sequence shown here is derived from an EMBL/GenBank/DDBJ whole genome shotgun (WGS) entry which is preliminary data.</text>
</comment>
<organism evidence="1 2">
    <name type="scientific">Brotocaccenecus cirricatena</name>
    <dbReference type="NCBI Taxonomy" id="3064195"/>
    <lineage>
        <taxon>Bacteria</taxon>
        <taxon>Bacillati</taxon>
        <taxon>Bacillota</taxon>
        <taxon>Clostridia</taxon>
        <taxon>Eubacteriales</taxon>
        <taxon>Oscillospiraceae</taxon>
        <taxon>Brotocaccenecus</taxon>
    </lineage>
</organism>
<evidence type="ECO:0008006" key="3">
    <source>
        <dbReference type="Google" id="ProtNLM"/>
    </source>
</evidence>
<evidence type="ECO:0000313" key="1">
    <source>
        <dbReference type="EMBL" id="MCC2130074.1"/>
    </source>
</evidence>
<accession>A0AAE3ADC6</accession>
<protein>
    <recommendedName>
        <fullName evidence="3">DUF2007 domain-containing protein</fullName>
    </recommendedName>
</protein>
<dbReference type="RefSeq" id="WP_302929303.1">
    <property type="nucleotide sequence ID" value="NZ_JAJEPW010000034.1"/>
</dbReference>
<keyword evidence="2" id="KW-1185">Reference proteome</keyword>
<proteinExistence type="predicted"/>
<evidence type="ECO:0000313" key="2">
    <source>
        <dbReference type="Proteomes" id="UP001199319"/>
    </source>
</evidence>